<dbReference type="PANTHER" id="PTHR43056:SF10">
    <property type="entry name" value="COCE_NOND FAMILY, PUTATIVE (AFU_ORTHOLOGUE AFUA_7G00600)-RELATED"/>
    <property type="match status" value="1"/>
</dbReference>
<dbReference type="Proteomes" id="UP000309848">
    <property type="component" value="Unassembled WGS sequence"/>
</dbReference>
<dbReference type="OrthoDB" id="9806163at2"/>
<sequence length="621" mass="69749">MNKLMIVLAASVAALPMAAAPARQQAAPATAAEESPFTFEEVMVPMRDGAKLQTVIWRPKGKTGKLPILLQRTPYGVPDAAPPKMPNTIRFLQEDGYIIVFQNMRGQFKSDGDFRMSMALDAKGKKGVDEATDAYDTVDWLVKNVADNNGKVGMWGVSYPGYASAVALARPHPALKAVSPQAAWNDWWINDDLHRYGAARLSYLTDWLFSLQNNDQGNDFDYGGKAPVDSYEWFLKLGPIANLDKLYFKGTVPQFTAMIEHPDYDDFWKRQRWTEQLGRTTVPTLHVAGFWDQEDPLGTWKIYEKMEAQDPDGLNMIVAGPWAHGTWHSMGYDVGYIKHGKESGTEFMRDIEAPFFAHWLHGKGARPTGEARMFQSGSWEWKSYPKWPAPGTTATNLYLQSDGTLSFTPPADAGQCREYVSDPANPVPFRERPISRTYPSQEWRWWEAADQRFVDHRPDVLSYVSAPLEADLTVTGEIAAKLMASTSGTDSDFVVKLIDVLPDDYEPAPKGALGDYPRTLNGYQFPIAMEVRRGRYLQSFEKATPLTPNQVVAWDVPLRSHDHVFKKGHRLMVQVQSSWFPVVDRNPQKFVPNIYKAAPEDFVKATQRVCGGSLVTLPVVK</sequence>
<dbReference type="AlphaFoldDB" id="A0A4S1WHA7"/>
<dbReference type="RefSeq" id="WP_135984904.1">
    <property type="nucleotide sequence ID" value="NZ_JAASQM010000004.1"/>
</dbReference>
<protein>
    <submittedName>
        <fullName evidence="4">CocE/NonD family hydrolase</fullName>
    </submittedName>
</protein>
<reference evidence="4 5" key="1">
    <citation type="submission" date="2019-04" db="EMBL/GenBank/DDBJ databases">
        <title>Sphingomonas psychrotolerans sp. nov., isolated from soil in the Tianshan Mountains, Xinjiang, China.</title>
        <authorList>
            <person name="Luo Y."/>
            <person name="Sheng H."/>
        </authorList>
    </citation>
    <scope>NUCLEOTIDE SEQUENCE [LARGE SCALE GENOMIC DNA]</scope>
    <source>
        <strain evidence="4 5">KIS18-15</strain>
    </source>
</reference>
<feature type="chain" id="PRO_5020640453" evidence="2">
    <location>
        <begin position="20"/>
        <end position="621"/>
    </location>
</feature>
<evidence type="ECO:0000259" key="3">
    <source>
        <dbReference type="SMART" id="SM00939"/>
    </source>
</evidence>
<keyword evidence="2" id="KW-0732">Signal</keyword>
<feature type="domain" description="Xaa-Pro dipeptidyl-peptidase C-terminal" evidence="3">
    <location>
        <begin position="353"/>
        <end position="620"/>
    </location>
</feature>
<dbReference type="Pfam" id="PF02129">
    <property type="entry name" value="Peptidase_S15"/>
    <property type="match status" value="1"/>
</dbReference>
<keyword evidence="1 4" id="KW-0378">Hydrolase</keyword>
<evidence type="ECO:0000313" key="5">
    <source>
        <dbReference type="Proteomes" id="UP000309848"/>
    </source>
</evidence>
<proteinExistence type="predicted"/>
<dbReference type="Gene3D" id="3.40.50.1820">
    <property type="entry name" value="alpha/beta hydrolase"/>
    <property type="match status" value="1"/>
</dbReference>
<feature type="signal peptide" evidence="2">
    <location>
        <begin position="1"/>
        <end position="19"/>
    </location>
</feature>
<dbReference type="InterPro" id="IPR005674">
    <property type="entry name" value="CocE/Ser_esterase"/>
</dbReference>
<evidence type="ECO:0000256" key="2">
    <source>
        <dbReference type="SAM" id="SignalP"/>
    </source>
</evidence>
<name>A0A4S1WHA7_9SPHN</name>
<dbReference type="SMART" id="SM00939">
    <property type="entry name" value="PepX_C"/>
    <property type="match status" value="1"/>
</dbReference>
<accession>A0A4S1WHA7</accession>
<dbReference type="InterPro" id="IPR013736">
    <property type="entry name" value="Xaa-Pro_dipept_C"/>
</dbReference>
<keyword evidence="5" id="KW-1185">Reference proteome</keyword>
<dbReference type="InterPro" id="IPR029058">
    <property type="entry name" value="AB_hydrolase_fold"/>
</dbReference>
<dbReference type="GO" id="GO:0008239">
    <property type="term" value="F:dipeptidyl-peptidase activity"/>
    <property type="evidence" value="ECO:0007669"/>
    <property type="project" value="InterPro"/>
</dbReference>
<dbReference type="SUPFAM" id="SSF49785">
    <property type="entry name" value="Galactose-binding domain-like"/>
    <property type="match status" value="1"/>
</dbReference>
<organism evidence="4 5">
    <name type="scientific">Sphingomonas naasensis</name>
    <dbReference type="NCBI Taxonomy" id="1344951"/>
    <lineage>
        <taxon>Bacteria</taxon>
        <taxon>Pseudomonadati</taxon>
        <taxon>Pseudomonadota</taxon>
        <taxon>Alphaproteobacteria</taxon>
        <taxon>Sphingomonadales</taxon>
        <taxon>Sphingomonadaceae</taxon>
        <taxon>Sphingomonas</taxon>
    </lineage>
</organism>
<dbReference type="InterPro" id="IPR000383">
    <property type="entry name" value="Xaa-Pro-like_dom"/>
</dbReference>
<dbReference type="InterPro" id="IPR050585">
    <property type="entry name" value="Xaa-Pro_dipeptidyl-ppase/CocE"/>
</dbReference>
<dbReference type="Gene3D" id="1.10.3020.10">
    <property type="entry name" value="alpha-amino acid ester hydrolase ( Helical cap domain)"/>
    <property type="match status" value="1"/>
</dbReference>
<gene>
    <name evidence="4" type="ORF">E5A74_11290</name>
</gene>
<dbReference type="InterPro" id="IPR008979">
    <property type="entry name" value="Galactose-bd-like_sf"/>
</dbReference>
<dbReference type="Gene3D" id="2.60.120.260">
    <property type="entry name" value="Galactose-binding domain-like"/>
    <property type="match status" value="1"/>
</dbReference>
<evidence type="ECO:0000256" key="1">
    <source>
        <dbReference type="ARBA" id="ARBA00022801"/>
    </source>
</evidence>
<dbReference type="Pfam" id="PF08530">
    <property type="entry name" value="PepX_C"/>
    <property type="match status" value="1"/>
</dbReference>
<evidence type="ECO:0000313" key="4">
    <source>
        <dbReference type="EMBL" id="TGX42419.1"/>
    </source>
</evidence>
<comment type="caution">
    <text evidence="4">The sequence shown here is derived from an EMBL/GenBank/DDBJ whole genome shotgun (WGS) entry which is preliminary data.</text>
</comment>
<dbReference type="PANTHER" id="PTHR43056">
    <property type="entry name" value="PEPTIDASE S9 PROLYL OLIGOPEPTIDASE"/>
    <property type="match status" value="1"/>
</dbReference>
<dbReference type="NCBIfam" id="TIGR00976">
    <property type="entry name" value="CocE_NonD"/>
    <property type="match status" value="1"/>
</dbReference>
<dbReference type="SUPFAM" id="SSF53474">
    <property type="entry name" value="alpha/beta-Hydrolases"/>
    <property type="match status" value="1"/>
</dbReference>
<dbReference type="EMBL" id="SRXU01000004">
    <property type="protein sequence ID" value="TGX42419.1"/>
    <property type="molecule type" value="Genomic_DNA"/>
</dbReference>